<evidence type="ECO:0000256" key="9">
    <source>
        <dbReference type="ARBA" id="ARBA00022989"/>
    </source>
</evidence>
<dbReference type="Pfam" id="PF02485">
    <property type="entry name" value="Branch"/>
    <property type="match status" value="1"/>
</dbReference>
<reference evidence="15 16" key="1">
    <citation type="submission" date="2017-06" db="EMBL/GenBank/DDBJ databases">
        <authorList>
            <consortium name="Pathogen Informatics"/>
        </authorList>
    </citation>
    <scope>NUCLEOTIDE SEQUENCE [LARGE SCALE GENOMIC DNA]</scope>
    <source>
        <strain evidence="15 16">NCTC12149</strain>
    </source>
</reference>
<protein>
    <recommendedName>
        <fullName evidence="14">Peptide O-xylosyltransferase</fullName>
    </recommendedName>
</protein>
<sequence length="279" mass="33006">MKHAFLIIAHQDFEILSILLKQLDDCRNDLFIHLDKKVKIMPKLSCQKSRLFFVQDDKRINVRWGDITQIEAELALFDLAKNNGSYSFYHMISGVHLTLVNQDDFHFFFDSYPNHQVFTPLSQYNGELEEKGNMINPFMKRFNDNRFIQILRRIGIKFQKISKLRINKDRKFSKASNWVSISEAAVIYILERKKEILKRYKFTMCGDELFIPTELSYSELNFMIIYSNKLLFQEFKGANARVFSDEDVELVLQSNCLFARKFSSSHIQIVEKILDRIKS</sequence>
<name>A0AAJ5C0J9_9SPHI</name>
<evidence type="ECO:0000313" key="16">
    <source>
        <dbReference type="Proteomes" id="UP000215355"/>
    </source>
</evidence>
<dbReference type="PANTHER" id="PTHR46025">
    <property type="entry name" value="XYLOSYLTRANSFERASE OXT"/>
    <property type="match status" value="1"/>
</dbReference>
<accession>A0AAJ5C0J9</accession>
<evidence type="ECO:0000256" key="3">
    <source>
        <dbReference type="ARBA" id="ARBA00022676"/>
    </source>
</evidence>
<evidence type="ECO:0000256" key="2">
    <source>
        <dbReference type="ARBA" id="ARBA00004648"/>
    </source>
</evidence>
<keyword evidence="3" id="KW-0328">Glycosyltransferase</keyword>
<evidence type="ECO:0000256" key="8">
    <source>
        <dbReference type="ARBA" id="ARBA00022968"/>
    </source>
</evidence>
<dbReference type="GO" id="GO:0016020">
    <property type="term" value="C:membrane"/>
    <property type="evidence" value="ECO:0007669"/>
    <property type="project" value="InterPro"/>
</dbReference>
<evidence type="ECO:0000256" key="7">
    <source>
        <dbReference type="ARBA" id="ARBA00022824"/>
    </source>
</evidence>
<keyword evidence="4" id="KW-0808">Transferase</keyword>
<dbReference type="GO" id="GO:0050650">
    <property type="term" value="P:chondroitin sulfate proteoglycan biosynthetic process"/>
    <property type="evidence" value="ECO:0007669"/>
    <property type="project" value="TreeGrafter"/>
</dbReference>
<keyword evidence="8" id="KW-0735">Signal-anchor</keyword>
<keyword evidence="7" id="KW-0256">Endoplasmic reticulum</keyword>
<evidence type="ECO:0000313" key="15">
    <source>
        <dbReference type="EMBL" id="SNV51338.1"/>
    </source>
</evidence>
<dbReference type="PANTHER" id="PTHR46025:SF3">
    <property type="entry name" value="XYLOSYLTRANSFERASE OXT"/>
    <property type="match status" value="1"/>
</dbReference>
<evidence type="ECO:0000256" key="1">
    <source>
        <dbReference type="ARBA" id="ARBA00004323"/>
    </source>
</evidence>
<evidence type="ECO:0000256" key="14">
    <source>
        <dbReference type="ARBA" id="ARBA00042865"/>
    </source>
</evidence>
<dbReference type="RefSeq" id="WP_093097038.1">
    <property type="nucleotide sequence ID" value="NZ_FNGK01000001.1"/>
</dbReference>
<evidence type="ECO:0000256" key="6">
    <source>
        <dbReference type="ARBA" id="ARBA00022723"/>
    </source>
</evidence>
<dbReference type="EMBL" id="LT906468">
    <property type="protein sequence ID" value="SNV51338.1"/>
    <property type="molecule type" value="Genomic_DNA"/>
</dbReference>
<gene>
    <name evidence="15" type="ORF">SAMEA4412673_02352</name>
</gene>
<keyword evidence="12" id="KW-1015">Disulfide bond</keyword>
<keyword evidence="5" id="KW-0812">Transmembrane</keyword>
<dbReference type="Proteomes" id="UP000215355">
    <property type="component" value="Chromosome 1"/>
</dbReference>
<evidence type="ECO:0000256" key="4">
    <source>
        <dbReference type="ARBA" id="ARBA00022679"/>
    </source>
</evidence>
<dbReference type="GO" id="GO:0015012">
    <property type="term" value="P:heparan sulfate proteoglycan biosynthetic process"/>
    <property type="evidence" value="ECO:0007669"/>
    <property type="project" value="TreeGrafter"/>
</dbReference>
<evidence type="ECO:0000256" key="13">
    <source>
        <dbReference type="ARBA" id="ARBA00023180"/>
    </source>
</evidence>
<keyword evidence="13" id="KW-0325">Glycoprotein</keyword>
<dbReference type="GO" id="GO:0030158">
    <property type="term" value="F:protein xylosyltransferase activity"/>
    <property type="evidence" value="ECO:0007669"/>
    <property type="project" value="InterPro"/>
</dbReference>
<evidence type="ECO:0000256" key="5">
    <source>
        <dbReference type="ARBA" id="ARBA00022692"/>
    </source>
</evidence>
<proteinExistence type="predicted"/>
<dbReference type="InterPro" id="IPR003406">
    <property type="entry name" value="Glyco_trans_14"/>
</dbReference>
<keyword evidence="9" id="KW-1133">Transmembrane helix</keyword>
<evidence type="ECO:0000256" key="11">
    <source>
        <dbReference type="ARBA" id="ARBA00023136"/>
    </source>
</evidence>
<evidence type="ECO:0000256" key="12">
    <source>
        <dbReference type="ARBA" id="ARBA00023157"/>
    </source>
</evidence>
<keyword evidence="10" id="KW-0333">Golgi apparatus</keyword>
<dbReference type="GO" id="GO:0046872">
    <property type="term" value="F:metal ion binding"/>
    <property type="evidence" value="ECO:0007669"/>
    <property type="project" value="UniProtKB-KW"/>
</dbReference>
<keyword evidence="11" id="KW-0472">Membrane</keyword>
<dbReference type="InterPro" id="IPR043538">
    <property type="entry name" value="XYLT"/>
</dbReference>
<organism evidence="15 16">
    <name type="scientific">Sphingobacterium mizutaii</name>
    <dbReference type="NCBI Taxonomy" id="1010"/>
    <lineage>
        <taxon>Bacteria</taxon>
        <taxon>Pseudomonadati</taxon>
        <taxon>Bacteroidota</taxon>
        <taxon>Sphingobacteriia</taxon>
        <taxon>Sphingobacteriales</taxon>
        <taxon>Sphingobacteriaceae</taxon>
        <taxon>Sphingobacterium</taxon>
    </lineage>
</organism>
<dbReference type="KEGG" id="smiz:4412673_02352"/>
<keyword evidence="6" id="KW-0479">Metal-binding</keyword>
<comment type="subcellular location">
    <subcellularLocation>
        <location evidence="2">Endoplasmic reticulum membrane</location>
        <topology evidence="2">Single-pass type II membrane protein</topology>
    </subcellularLocation>
    <subcellularLocation>
        <location evidence="1">Golgi apparatus membrane</location>
        <topology evidence="1">Single-pass type II membrane protein</topology>
    </subcellularLocation>
</comment>
<evidence type="ECO:0000256" key="10">
    <source>
        <dbReference type="ARBA" id="ARBA00023034"/>
    </source>
</evidence>
<dbReference type="AlphaFoldDB" id="A0AAJ5C0J9"/>